<accession>A0A849HCM3</accession>
<feature type="domain" description="Ku" evidence="5">
    <location>
        <begin position="52"/>
        <end position="180"/>
    </location>
</feature>
<dbReference type="Pfam" id="PF02735">
    <property type="entry name" value="Ku"/>
    <property type="match status" value="1"/>
</dbReference>
<dbReference type="RefSeq" id="WP_171244769.1">
    <property type="nucleotide sequence ID" value="NZ_JABEPQ010000004.1"/>
</dbReference>
<reference evidence="6 7" key="1">
    <citation type="submission" date="2020-04" db="EMBL/GenBank/DDBJ databases">
        <title>Knoellia sp. isolate from air conditioner.</title>
        <authorList>
            <person name="Chea S."/>
            <person name="Kim D.-U."/>
        </authorList>
    </citation>
    <scope>NUCLEOTIDE SEQUENCE [LARGE SCALE GENOMIC DNA]</scope>
    <source>
        <strain evidence="6 7">DB2414S</strain>
    </source>
</reference>
<dbReference type="SUPFAM" id="SSF100939">
    <property type="entry name" value="SPOC domain-like"/>
    <property type="match status" value="1"/>
</dbReference>
<comment type="subunit">
    <text evidence="3">Homodimer. Interacts with LigD.</text>
</comment>
<dbReference type="EMBL" id="JABEPQ010000004">
    <property type="protein sequence ID" value="NNM47650.1"/>
    <property type="molecule type" value="Genomic_DNA"/>
</dbReference>
<dbReference type="GO" id="GO:0006310">
    <property type="term" value="P:DNA recombination"/>
    <property type="evidence" value="ECO:0007669"/>
    <property type="project" value="UniProtKB-KW"/>
</dbReference>
<dbReference type="GO" id="GO:0006303">
    <property type="term" value="P:double-strand break repair via nonhomologous end joining"/>
    <property type="evidence" value="ECO:0007669"/>
    <property type="project" value="UniProtKB-UniRule"/>
</dbReference>
<comment type="caution">
    <text evidence="6">The sequence shown here is derived from an EMBL/GenBank/DDBJ whole genome shotgun (WGS) entry which is preliminary data.</text>
</comment>
<keyword evidence="2 3" id="KW-0233">DNA recombination</keyword>
<organism evidence="6 7">
    <name type="scientific">Knoellia koreensis</name>
    <dbReference type="NCBI Taxonomy" id="2730921"/>
    <lineage>
        <taxon>Bacteria</taxon>
        <taxon>Bacillati</taxon>
        <taxon>Actinomycetota</taxon>
        <taxon>Actinomycetes</taxon>
        <taxon>Micrococcales</taxon>
        <taxon>Intrasporangiaceae</taxon>
        <taxon>Knoellia</taxon>
    </lineage>
</organism>
<dbReference type="CDD" id="cd00789">
    <property type="entry name" value="KU_like"/>
    <property type="match status" value="1"/>
</dbReference>
<feature type="compositionally biased region" description="Basic residues" evidence="4">
    <location>
        <begin position="276"/>
        <end position="299"/>
    </location>
</feature>
<proteinExistence type="inferred from homology"/>
<comment type="function">
    <text evidence="3">With LigD forms a non-homologous end joining (NHEJ) DNA repair enzyme, which repairs dsDNA breaks with reduced fidelity. Binds linear dsDNA with 5'- and 3'- overhangs but not closed circular dsDNA nor ssDNA. Recruits and stimulates the ligase activity of LigD.</text>
</comment>
<evidence type="ECO:0000256" key="3">
    <source>
        <dbReference type="HAMAP-Rule" id="MF_01875"/>
    </source>
</evidence>
<dbReference type="GO" id="GO:0003690">
    <property type="term" value="F:double-stranded DNA binding"/>
    <property type="evidence" value="ECO:0007669"/>
    <property type="project" value="UniProtKB-UniRule"/>
</dbReference>
<feature type="compositionally biased region" description="Low complexity" evidence="4">
    <location>
        <begin position="266"/>
        <end position="275"/>
    </location>
</feature>
<dbReference type="PANTHER" id="PTHR41251:SF1">
    <property type="entry name" value="NON-HOMOLOGOUS END JOINING PROTEIN KU"/>
    <property type="match status" value="1"/>
</dbReference>
<keyword evidence="3" id="KW-0227">DNA damage</keyword>
<name>A0A849HCM3_9MICO</name>
<dbReference type="Proteomes" id="UP000588586">
    <property type="component" value="Unassembled WGS sequence"/>
</dbReference>
<evidence type="ECO:0000256" key="2">
    <source>
        <dbReference type="ARBA" id="ARBA00023172"/>
    </source>
</evidence>
<evidence type="ECO:0000259" key="5">
    <source>
        <dbReference type="SMART" id="SM00559"/>
    </source>
</evidence>
<feature type="region of interest" description="Disordered" evidence="4">
    <location>
        <begin position="253"/>
        <end position="299"/>
    </location>
</feature>
<evidence type="ECO:0000256" key="1">
    <source>
        <dbReference type="ARBA" id="ARBA00023125"/>
    </source>
</evidence>
<dbReference type="NCBIfam" id="TIGR02772">
    <property type="entry name" value="Ku_bact"/>
    <property type="match status" value="1"/>
</dbReference>
<dbReference type="InterPro" id="IPR009187">
    <property type="entry name" value="Prok_Ku"/>
</dbReference>
<evidence type="ECO:0000256" key="4">
    <source>
        <dbReference type="SAM" id="MobiDB-lite"/>
    </source>
</evidence>
<keyword evidence="1 3" id="KW-0238">DNA-binding</keyword>
<dbReference type="PIRSF" id="PIRSF006493">
    <property type="entry name" value="Prok_Ku"/>
    <property type="match status" value="1"/>
</dbReference>
<dbReference type="PANTHER" id="PTHR41251">
    <property type="entry name" value="NON-HOMOLOGOUS END JOINING PROTEIN KU"/>
    <property type="match status" value="1"/>
</dbReference>
<protein>
    <recommendedName>
        <fullName evidence="3">Non-homologous end joining protein Ku</fullName>
    </recommendedName>
</protein>
<sequence length="299" mass="32981">MRAIWKGAVSFGLVNVPIRLYSATENHDVQFRQVHREDGGRIKYQRTCSIDGEVVSYDDIAKGYETEDGEMVVLTDEDFKELPATSSKEISVEKFVPADQIDPMLYDKSYYLEPDKDSTKPYVLLRDALEKENRVAVVTVSIRTRMTMAVLRVHDGVIVMQTLLWPDEIRKPDFATLDDEGKATKQELAMADLLIEQLAGDYEPDEYEDDYAAAVQALVKAKVEGGEVQHAPESKDDSGEVVDLLAALKKSVDKAKAGRGEAPSDSAPAKSSSKSTTKKTAAKKTTAKKTAKKAAKKAS</sequence>
<keyword evidence="7" id="KW-1185">Reference proteome</keyword>
<dbReference type="SMART" id="SM00559">
    <property type="entry name" value="Ku78"/>
    <property type="match status" value="1"/>
</dbReference>
<dbReference type="FunFam" id="2.40.290.10:FF:000004">
    <property type="entry name" value="Non-homologous end joining protein Ku"/>
    <property type="match status" value="1"/>
</dbReference>
<evidence type="ECO:0000313" key="6">
    <source>
        <dbReference type="EMBL" id="NNM47650.1"/>
    </source>
</evidence>
<dbReference type="Gene3D" id="2.40.290.10">
    <property type="match status" value="1"/>
</dbReference>
<evidence type="ECO:0000313" key="7">
    <source>
        <dbReference type="Proteomes" id="UP000588586"/>
    </source>
</evidence>
<dbReference type="AlphaFoldDB" id="A0A849HCM3"/>
<dbReference type="InterPro" id="IPR016194">
    <property type="entry name" value="SPOC-like_C_dom_sf"/>
</dbReference>
<dbReference type="InterPro" id="IPR006164">
    <property type="entry name" value="DNA_bd_Ku70/Ku80"/>
</dbReference>
<comment type="similarity">
    <text evidence="3">Belongs to the prokaryotic Ku family.</text>
</comment>
<dbReference type="HAMAP" id="MF_01875">
    <property type="entry name" value="Prokaryotic_Ku"/>
    <property type="match status" value="1"/>
</dbReference>
<gene>
    <name evidence="3" type="primary">ku</name>
    <name evidence="6" type="ORF">HJG52_16790</name>
</gene>
<keyword evidence="3" id="KW-0234">DNA repair</keyword>